<dbReference type="EMBL" id="CP050266">
    <property type="protein sequence ID" value="QIR05300.1"/>
    <property type="molecule type" value="Genomic_DNA"/>
</dbReference>
<keyword evidence="5 7" id="KW-0131">Cell cycle</keyword>
<evidence type="ECO:0000256" key="8">
    <source>
        <dbReference type="RuleBase" id="RU004135"/>
    </source>
</evidence>
<dbReference type="Gene3D" id="3.90.190.20">
    <property type="entry name" value="Mur ligase, C-terminal domain"/>
    <property type="match status" value="1"/>
</dbReference>
<keyword evidence="4 7" id="KW-0573">Peptidoglycan synthesis</keyword>
<feature type="modified residue" description="N6-carboxylysine" evidence="7">
    <location>
        <position position="223"/>
    </location>
</feature>
<name>A0ABX6K547_SALCS</name>
<feature type="binding site" evidence="7">
    <location>
        <position position="27"/>
    </location>
    <ligand>
        <name>UDP-N-acetyl-alpha-D-muramoyl-L-alanyl-D-glutamate</name>
        <dbReference type="ChEBI" id="CHEBI:83900"/>
    </ligand>
</feature>
<comment type="subcellular location">
    <subcellularLocation>
        <location evidence="7 8">Cytoplasm</location>
    </subcellularLocation>
</comment>
<feature type="domain" description="Mur ligase central" evidence="11">
    <location>
        <begin position="112"/>
        <end position="315"/>
    </location>
</feature>
<feature type="binding site" evidence="7">
    <location>
        <begin position="44"/>
        <end position="46"/>
    </location>
    <ligand>
        <name>UDP-N-acetyl-alpha-D-muramoyl-L-alanyl-D-glutamate</name>
        <dbReference type="ChEBI" id="CHEBI:83900"/>
    </ligand>
</feature>
<comment type="similarity">
    <text evidence="1 7">Belongs to the MurCDEF family. MurE subfamily.</text>
</comment>
<evidence type="ECO:0000256" key="5">
    <source>
        <dbReference type="ARBA" id="ARBA00023306"/>
    </source>
</evidence>
<dbReference type="HAMAP" id="MF_00208">
    <property type="entry name" value="MurE"/>
    <property type="match status" value="1"/>
</dbReference>
<organism evidence="12 13">
    <name type="scientific">Salinivibrio costicola</name>
    <name type="common">Vibrio costicola</name>
    <dbReference type="NCBI Taxonomy" id="51367"/>
    <lineage>
        <taxon>Bacteria</taxon>
        <taxon>Pseudomonadati</taxon>
        <taxon>Pseudomonadota</taxon>
        <taxon>Gammaproteobacteria</taxon>
        <taxon>Vibrionales</taxon>
        <taxon>Vibrionaceae</taxon>
        <taxon>Salinivibrio</taxon>
    </lineage>
</organism>
<feature type="binding site" evidence="7">
    <location>
        <position position="191"/>
    </location>
    <ligand>
        <name>UDP-N-acetyl-alpha-D-muramoyl-L-alanyl-D-glutamate</name>
        <dbReference type="ChEBI" id="CHEBI:83900"/>
    </ligand>
</feature>
<dbReference type="InterPro" id="IPR035911">
    <property type="entry name" value="MurE/MurF_N"/>
</dbReference>
<reference evidence="12 13" key="1">
    <citation type="submission" date="2020-03" db="EMBL/GenBank/DDBJ databases">
        <title>Genome mining reveals the biosynthetic pathways of PHA and ectoines of the halophilic strain Salinivibrio costicola M318 isolated from fermented shrimp paste.</title>
        <authorList>
            <person name="Doan T.V."/>
            <person name="Tran L.T."/>
            <person name="Trieu T.A."/>
            <person name="Nguyen Q.V."/>
            <person name="Quach T.N."/>
            <person name="Phi T.Q."/>
            <person name="Kumar S."/>
        </authorList>
    </citation>
    <scope>NUCLEOTIDE SEQUENCE [LARGE SCALE GENOMIC DNA]</scope>
    <source>
        <strain evidence="12 13">M318</strain>
    </source>
</reference>
<dbReference type="SUPFAM" id="SSF53623">
    <property type="entry name" value="MurD-like peptide ligases, catalytic domain"/>
    <property type="match status" value="1"/>
</dbReference>
<feature type="domain" description="Mur ligase C-terminal" evidence="10">
    <location>
        <begin position="338"/>
        <end position="464"/>
    </location>
</feature>
<dbReference type="SUPFAM" id="SSF63418">
    <property type="entry name" value="MurE/MurF N-terminal domain"/>
    <property type="match status" value="1"/>
</dbReference>
<accession>A0ABX6K547</accession>
<feature type="binding site" evidence="7">
    <location>
        <position position="183"/>
    </location>
    <ligand>
        <name>UDP-N-acetyl-alpha-D-muramoyl-L-alanyl-D-glutamate</name>
        <dbReference type="ChEBI" id="CHEBI:83900"/>
    </ligand>
</feature>
<dbReference type="NCBIfam" id="TIGR01085">
    <property type="entry name" value="murE"/>
    <property type="match status" value="1"/>
</dbReference>
<feature type="binding site" evidence="7">
    <location>
        <position position="466"/>
    </location>
    <ligand>
        <name>meso-2,6-diaminopimelate</name>
        <dbReference type="ChEBI" id="CHEBI:57791"/>
    </ligand>
</feature>
<feature type="binding site" evidence="7">
    <location>
        <position position="462"/>
    </location>
    <ligand>
        <name>meso-2,6-diaminopimelate</name>
        <dbReference type="ChEBI" id="CHEBI:57791"/>
    </ligand>
</feature>
<dbReference type="Pfam" id="PF02875">
    <property type="entry name" value="Mur_ligase_C"/>
    <property type="match status" value="1"/>
</dbReference>
<evidence type="ECO:0000256" key="7">
    <source>
        <dbReference type="HAMAP-Rule" id="MF_00208"/>
    </source>
</evidence>
<feature type="binding site" evidence="7">
    <location>
        <begin position="411"/>
        <end position="414"/>
    </location>
    <ligand>
        <name>meso-2,6-diaminopimelate</name>
        <dbReference type="ChEBI" id="CHEBI:57791"/>
    </ligand>
</feature>
<keyword evidence="2 7" id="KW-0132">Cell division</keyword>
<evidence type="ECO:0000256" key="3">
    <source>
        <dbReference type="ARBA" id="ARBA00022960"/>
    </source>
</evidence>
<dbReference type="PANTHER" id="PTHR23135:SF4">
    <property type="entry name" value="UDP-N-ACETYLMURAMOYL-L-ALANYL-D-GLUTAMATE--2,6-DIAMINOPIMELATE LIGASE MURE HOMOLOG, CHLOROPLASTIC"/>
    <property type="match status" value="1"/>
</dbReference>
<proteinExistence type="inferred from homology"/>
<dbReference type="NCBIfam" id="NF001126">
    <property type="entry name" value="PRK00139.1-4"/>
    <property type="match status" value="1"/>
</dbReference>
<feature type="binding site" evidence="7">
    <location>
        <begin position="114"/>
        <end position="120"/>
    </location>
    <ligand>
        <name>ATP</name>
        <dbReference type="ChEBI" id="CHEBI:30616"/>
    </ligand>
</feature>
<feature type="binding site" evidence="7">
    <location>
        <position position="387"/>
    </location>
    <ligand>
        <name>meso-2,6-diaminopimelate</name>
        <dbReference type="ChEBI" id="CHEBI:57791"/>
    </ligand>
</feature>
<evidence type="ECO:0000259" key="9">
    <source>
        <dbReference type="Pfam" id="PF01225"/>
    </source>
</evidence>
<dbReference type="InterPro" id="IPR036615">
    <property type="entry name" value="Mur_ligase_C_dom_sf"/>
</dbReference>
<dbReference type="Gene3D" id="3.40.1190.10">
    <property type="entry name" value="Mur-like, catalytic domain"/>
    <property type="match status" value="1"/>
</dbReference>
<dbReference type="Proteomes" id="UP000501408">
    <property type="component" value="Chromosome 1"/>
</dbReference>
<evidence type="ECO:0000256" key="1">
    <source>
        <dbReference type="ARBA" id="ARBA00005898"/>
    </source>
</evidence>
<feature type="binding site" evidence="7">
    <location>
        <begin position="156"/>
        <end position="157"/>
    </location>
    <ligand>
        <name>UDP-N-acetyl-alpha-D-muramoyl-L-alanyl-D-glutamate</name>
        <dbReference type="ChEBI" id="CHEBI:83900"/>
    </ligand>
</feature>
<keyword evidence="13" id="KW-1185">Reference proteome</keyword>
<feature type="binding site" evidence="7">
    <location>
        <position position="155"/>
    </location>
    <ligand>
        <name>UDP-N-acetyl-alpha-D-muramoyl-L-alanyl-D-glutamate</name>
        <dbReference type="ChEBI" id="CHEBI:83900"/>
    </ligand>
</feature>
<dbReference type="InterPro" id="IPR004101">
    <property type="entry name" value="Mur_ligase_C"/>
</dbReference>
<comment type="pathway">
    <text evidence="7 8">Cell wall biogenesis; peptidoglycan biosynthesis.</text>
</comment>
<evidence type="ECO:0000256" key="6">
    <source>
        <dbReference type="ARBA" id="ARBA00023316"/>
    </source>
</evidence>
<evidence type="ECO:0000313" key="12">
    <source>
        <dbReference type="EMBL" id="QIR05300.1"/>
    </source>
</evidence>
<comment type="PTM">
    <text evidence="7">Carboxylation is probably crucial for Mg(2+) binding and, consequently, for the gamma-phosphate positioning of ATP.</text>
</comment>
<keyword evidence="7" id="KW-0460">Magnesium</keyword>
<evidence type="ECO:0000259" key="10">
    <source>
        <dbReference type="Pfam" id="PF02875"/>
    </source>
</evidence>
<comment type="catalytic activity">
    <reaction evidence="7">
        <text>UDP-N-acetyl-alpha-D-muramoyl-L-alanyl-D-glutamate + meso-2,6-diaminopimelate + ATP = UDP-N-acetyl-alpha-D-muramoyl-L-alanyl-gamma-D-glutamyl-meso-2,6-diaminopimelate + ADP + phosphate + H(+)</text>
        <dbReference type="Rhea" id="RHEA:23676"/>
        <dbReference type="ChEBI" id="CHEBI:15378"/>
        <dbReference type="ChEBI" id="CHEBI:30616"/>
        <dbReference type="ChEBI" id="CHEBI:43474"/>
        <dbReference type="ChEBI" id="CHEBI:57791"/>
        <dbReference type="ChEBI" id="CHEBI:83900"/>
        <dbReference type="ChEBI" id="CHEBI:83905"/>
        <dbReference type="ChEBI" id="CHEBI:456216"/>
        <dbReference type="EC" id="6.3.2.13"/>
    </reaction>
</comment>
<dbReference type="GO" id="GO:0008765">
    <property type="term" value="F:UDP-N-acetylmuramoylalanyl-D-glutamate-2,6-diaminopimelate ligase activity"/>
    <property type="evidence" value="ECO:0007669"/>
    <property type="project" value="UniProtKB-EC"/>
</dbReference>
<evidence type="ECO:0000313" key="13">
    <source>
        <dbReference type="Proteomes" id="UP000501408"/>
    </source>
</evidence>
<keyword evidence="6 7" id="KW-0961">Cell wall biogenesis/degradation</keyword>
<keyword evidence="7" id="KW-0067">ATP-binding</keyword>
<feature type="short sequence motif" description="Meso-diaminopimelate recognition motif" evidence="7">
    <location>
        <begin position="411"/>
        <end position="414"/>
    </location>
</feature>
<keyword evidence="7" id="KW-0963">Cytoplasm</keyword>
<evidence type="ECO:0000256" key="2">
    <source>
        <dbReference type="ARBA" id="ARBA00022618"/>
    </source>
</evidence>
<evidence type="ECO:0000256" key="4">
    <source>
        <dbReference type="ARBA" id="ARBA00022984"/>
    </source>
</evidence>
<dbReference type="PANTHER" id="PTHR23135">
    <property type="entry name" value="MUR LIGASE FAMILY MEMBER"/>
    <property type="match status" value="1"/>
</dbReference>
<keyword evidence="7" id="KW-0547">Nucleotide-binding</keyword>
<dbReference type="InterPro" id="IPR000713">
    <property type="entry name" value="Mur_ligase_N"/>
</dbReference>
<dbReference type="EC" id="6.3.2.13" evidence="7"/>
<feature type="binding site" evidence="7">
    <location>
        <position position="189"/>
    </location>
    <ligand>
        <name>UDP-N-acetyl-alpha-D-muramoyl-L-alanyl-D-glutamate</name>
        <dbReference type="ChEBI" id="CHEBI:83900"/>
    </ligand>
</feature>
<dbReference type="NCBIfam" id="NF001123">
    <property type="entry name" value="PRK00139.1-1"/>
    <property type="match status" value="1"/>
</dbReference>
<dbReference type="Pfam" id="PF08245">
    <property type="entry name" value="Mur_ligase_M"/>
    <property type="match status" value="1"/>
</dbReference>
<keyword evidence="3 7" id="KW-0133">Cell shape</keyword>
<comment type="cofactor">
    <cofactor evidence="7">
        <name>Mg(2+)</name>
        <dbReference type="ChEBI" id="CHEBI:18420"/>
    </cofactor>
</comment>
<protein>
    <recommendedName>
        <fullName evidence="7">UDP-N-acetylmuramoyl-L-alanyl-D-glutamate--2,6-diaminopimelate ligase</fullName>
        <ecNumber evidence="7">6.3.2.13</ecNumber>
    </recommendedName>
    <alternativeName>
        <fullName evidence="7">Meso-A2pm-adding enzyme</fullName>
    </alternativeName>
    <alternativeName>
        <fullName evidence="7">Meso-diaminopimelate-adding enzyme</fullName>
    </alternativeName>
    <alternativeName>
        <fullName evidence="7">UDP-MurNAc-L-Ala-D-Glu:meso-diaminopimelate ligase</fullName>
    </alternativeName>
    <alternativeName>
        <fullName evidence="7">UDP-MurNAc-tripeptide synthetase</fullName>
    </alternativeName>
    <alternativeName>
        <fullName evidence="7">UDP-N-acetylmuramyl-tripeptide synthetase</fullName>
    </alternativeName>
</protein>
<evidence type="ECO:0000259" key="11">
    <source>
        <dbReference type="Pfam" id="PF08245"/>
    </source>
</evidence>
<gene>
    <name evidence="7 12" type="primary">murE</name>
    <name evidence="12" type="ORF">HBA18_02245</name>
</gene>
<dbReference type="Pfam" id="PF01225">
    <property type="entry name" value="Mur_ligase"/>
    <property type="match status" value="1"/>
</dbReference>
<dbReference type="InterPro" id="IPR005761">
    <property type="entry name" value="UDP-N-AcMur-Glu-dNH2Pim_ligase"/>
</dbReference>
<comment type="function">
    <text evidence="7">Catalyzes the addition of meso-diaminopimelic acid to the nucleotide precursor UDP-N-acetylmuramoyl-L-alanyl-D-glutamate (UMAG) in the biosynthesis of bacterial cell-wall peptidoglycan.</text>
</comment>
<feature type="binding site" evidence="7">
    <location>
        <position position="29"/>
    </location>
    <ligand>
        <name>UDP-N-acetyl-alpha-D-muramoyl-L-alanyl-D-glutamate</name>
        <dbReference type="ChEBI" id="CHEBI:83900"/>
    </ligand>
</feature>
<dbReference type="RefSeq" id="WP_167313961.1">
    <property type="nucleotide sequence ID" value="NZ_CP050266.1"/>
</dbReference>
<comment type="caution">
    <text evidence="7">Lacks conserved residue(s) required for the propagation of feature annotation.</text>
</comment>
<dbReference type="SUPFAM" id="SSF53244">
    <property type="entry name" value="MurD-like peptide ligases, peptide-binding domain"/>
    <property type="match status" value="1"/>
</dbReference>
<dbReference type="Gene3D" id="3.40.1390.10">
    <property type="entry name" value="MurE/MurF, N-terminal domain"/>
    <property type="match status" value="1"/>
</dbReference>
<sequence>MRMNDLKQWLSPWLADAPSITVNRLTLDSRQVTSGDVFVAIAGHQVDGRRFIPAAIEAGAVAIVQQADDAMARLDWHHEVPVISLPDLPALLSALAARFYHDPQQRVGLIGVTGTNGKTTVSQLIAQWLDALNAPTAVMGTTGNGFIGRLQAAENTTGDAISIQAQLATFADQGAKHVAMEVSSHGLVQGRVASLAFDAAVFTNLSHDHLDYHGTLAAYAEAKKQLFSLGNPLKVINADDKVGRQWLREWPEAIAVALHADSLQHHAGPYVRATQIDFATDGVRVMVETSWGQGELNAALVGDFNVSNLLVSLATLLGLGYSLDALLATSDQLNAVIGRMEVFLAPDKPTMVVDYAHTPDALEKALIALRRHCRGKLWCVFGCGGDRDTRKRPVMARIAEQYADQAVLTNDNPRSEAPNAITDDMLAGMKAPDNAWVEHDRARALSRVMQAAKADDIVLVAGKGHEDYQVLADGKVHYSDRETVAALLKELP</sequence>
<keyword evidence="7 12" id="KW-0436">Ligase</keyword>
<feature type="domain" description="Mur ligase N-terminal catalytic" evidence="9">
    <location>
        <begin position="22"/>
        <end position="100"/>
    </location>
</feature>
<dbReference type="InterPro" id="IPR036565">
    <property type="entry name" value="Mur-like_cat_sf"/>
</dbReference>
<dbReference type="InterPro" id="IPR013221">
    <property type="entry name" value="Mur_ligase_cen"/>
</dbReference>